<proteinExistence type="predicted"/>
<feature type="transmembrane region" description="Helical" evidence="1">
    <location>
        <begin position="374"/>
        <end position="395"/>
    </location>
</feature>
<comment type="caution">
    <text evidence="2">The sequence shown here is derived from an EMBL/GenBank/DDBJ whole genome shotgun (WGS) entry which is preliminary data.</text>
</comment>
<gene>
    <name evidence="2" type="ORF">VP01_1373g2</name>
</gene>
<dbReference type="VEuPathDB" id="FungiDB:VP01_1373g2"/>
<evidence type="ECO:0000313" key="3">
    <source>
        <dbReference type="Proteomes" id="UP000037035"/>
    </source>
</evidence>
<name>A0A0L6VLS5_9BASI</name>
<keyword evidence="1" id="KW-1133">Transmembrane helix</keyword>
<keyword evidence="1" id="KW-0812">Transmembrane</keyword>
<organism evidence="2 3">
    <name type="scientific">Puccinia sorghi</name>
    <dbReference type="NCBI Taxonomy" id="27349"/>
    <lineage>
        <taxon>Eukaryota</taxon>
        <taxon>Fungi</taxon>
        <taxon>Dikarya</taxon>
        <taxon>Basidiomycota</taxon>
        <taxon>Pucciniomycotina</taxon>
        <taxon>Pucciniomycetes</taxon>
        <taxon>Pucciniales</taxon>
        <taxon>Pucciniaceae</taxon>
        <taxon>Puccinia</taxon>
    </lineage>
</organism>
<evidence type="ECO:0000256" key="1">
    <source>
        <dbReference type="SAM" id="Phobius"/>
    </source>
</evidence>
<dbReference type="Proteomes" id="UP000037035">
    <property type="component" value="Unassembled WGS sequence"/>
</dbReference>
<dbReference type="AlphaFoldDB" id="A0A0L6VLS5"/>
<sequence length="446" mass="51468">MLHFSLVILETFRTLIPPCLFKFSCLHIIIPLYFTSFYKSYWAGFLQRGTCQMHFWLLNDWRSPNSCWNMFDPNLRSNCNTFPINHEALSWCVFDLDQIEHLVAHSFINAEICIEMIWNYNSLNVFYNINTGIDEFRWRMTMTTFHRHSVERKNDSKGEYSSTTPMKNTLLLPPLTLDSPRKPTLLFFFYVVDLDSYKTPQKRGIWKMETLGPAANQGLPAYLSCWGGDIQLGQEIGYPNHKADYPAAQKKNHPTTQITGKLGCLVVPLMSLTRLFILHLQSNFYGSSVILTQTEITKSDRSNRLHNSLEPLNTLDSNLSNPLDQKSHTPFGYHQLMQAKLVDFLYLTHDLMAVYFSSFMVVLLYFYSSSDSGITFYTCLISLNIGVLQLHIPLYSCFPFQNSNPLSVHNPPSLGPVFNPWLKTCSHTLHLITYYSSLILINTQHS</sequence>
<protein>
    <submittedName>
        <fullName evidence="2">Uncharacterized protein</fullName>
    </submittedName>
</protein>
<accession>A0A0L6VLS5</accession>
<keyword evidence="1" id="KW-0472">Membrane</keyword>
<reference evidence="2 3" key="1">
    <citation type="submission" date="2015-08" db="EMBL/GenBank/DDBJ databases">
        <title>Next Generation Sequencing and Analysis of the Genome of Puccinia sorghi L Schw, the Causal Agent of Maize Common Rust.</title>
        <authorList>
            <person name="Rochi L."/>
            <person name="Burguener G."/>
            <person name="Darino M."/>
            <person name="Turjanski A."/>
            <person name="Kreff E."/>
            <person name="Dieguez M.J."/>
            <person name="Sacco F."/>
        </authorList>
    </citation>
    <scope>NUCLEOTIDE SEQUENCE [LARGE SCALE GENOMIC DNA]</scope>
    <source>
        <strain evidence="2 3">RO10H11247</strain>
    </source>
</reference>
<dbReference type="EMBL" id="LAVV01004154">
    <property type="protein sequence ID" value="KNZ61654.1"/>
    <property type="molecule type" value="Genomic_DNA"/>
</dbReference>
<feature type="transmembrane region" description="Helical" evidence="1">
    <location>
        <begin position="344"/>
        <end position="368"/>
    </location>
</feature>
<evidence type="ECO:0000313" key="2">
    <source>
        <dbReference type="EMBL" id="KNZ61654.1"/>
    </source>
</evidence>
<keyword evidence="3" id="KW-1185">Reference proteome</keyword>